<comment type="caution">
    <text evidence="1">The sequence shown here is derived from an EMBL/GenBank/DDBJ whole genome shotgun (WGS) entry which is preliminary data.</text>
</comment>
<evidence type="ECO:0000313" key="1">
    <source>
        <dbReference type="EMBL" id="KRN97131.1"/>
    </source>
</evidence>
<dbReference type="Proteomes" id="UP000051139">
    <property type="component" value="Unassembled WGS sequence"/>
</dbReference>
<dbReference type="STRING" id="348151.IV55_GL000048"/>
<evidence type="ECO:0000313" key="2">
    <source>
        <dbReference type="Proteomes" id="UP000051139"/>
    </source>
</evidence>
<gene>
    <name evidence="1" type="ORF">IV55_GL000048</name>
</gene>
<name>A0A0R2L637_9LACO</name>
<protein>
    <submittedName>
        <fullName evidence="1">Uncharacterized protein</fullName>
    </submittedName>
</protein>
<accession>A0A0R2L637</accession>
<sequence length="51" mass="5719">MAGTVTLLPAGQKRVICIHWRYQTWLGLEQQLPETGLMSGTLLQLAGTHLW</sequence>
<organism evidence="1 2">
    <name type="scientific">Furfurilactobacillus siliginis</name>
    <dbReference type="NCBI Taxonomy" id="348151"/>
    <lineage>
        <taxon>Bacteria</taxon>
        <taxon>Bacillati</taxon>
        <taxon>Bacillota</taxon>
        <taxon>Bacilli</taxon>
        <taxon>Lactobacillales</taxon>
        <taxon>Lactobacillaceae</taxon>
        <taxon>Furfurilactobacillus</taxon>
    </lineage>
</organism>
<dbReference type="AlphaFoldDB" id="A0A0R2L637"/>
<dbReference type="PATRIC" id="fig|348151.3.peg.48"/>
<dbReference type="EMBL" id="JQCB01000001">
    <property type="protein sequence ID" value="KRN97131.1"/>
    <property type="molecule type" value="Genomic_DNA"/>
</dbReference>
<reference evidence="1 2" key="1">
    <citation type="journal article" date="2015" name="Genome Announc.">
        <title>Expanding the biotechnology potential of lactobacilli through comparative genomics of 213 strains and associated genera.</title>
        <authorList>
            <person name="Sun Z."/>
            <person name="Harris H.M."/>
            <person name="McCann A."/>
            <person name="Guo C."/>
            <person name="Argimon S."/>
            <person name="Zhang W."/>
            <person name="Yang X."/>
            <person name="Jeffery I.B."/>
            <person name="Cooney J.C."/>
            <person name="Kagawa T.F."/>
            <person name="Liu W."/>
            <person name="Song Y."/>
            <person name="Salvetti E."/>
            <person name="Wrobel A."/>
            <person name="Rasinkangas P."/>
            <person name="Parkhill J."/>
            <person name="Rea M.C."/>
            <person name="O'Sullivan O."/>
            <person name="Ritari J."/>
            <person name="Douillard F.P."/>
            <person name="Paul Ross R."/>
            <person name="Yang R."/>
            <person name="Briner A.E."/>
            <person name="Felis G.E."/>
            <person name="de Vos W.M."/>
            <person name="Barrangou R."/>
            <person name="Klaenhammer T.R."/>
            <person name="Caufield P.W."/>
            <person name="Cui Y."/>
            <person name="Zhang H."/>
            <person name="O'Toole P.W."/>
        </authorList>
    </citation>
    <scope>NUCLEOTIDE SEQUENCE [LARGE SCALE GENOMIC DNA]</scope>
    <source>
        <strain evidence="1 2">DSM 22696</strain>
    </source>
</reference>
<proteinExistence type="predicted"/>
<keyword evidence="2" id="KW-1185">Reference proteome</keyword>